<dbReference type="EMBL" id="AAGNHA010000014">
    <property type="protein sequence ID" value="EBP9133984.1"/>
    <property type="molecule type" value="Genomic_DNA"/>
</dbReference>
<evidence type="ECO:0000259" key="1">
    <source>
        <dbReference type="Pfam" id="PF17399"/>
    </source>
</evidence>
<dbReference type="AlphaFoldDB" id="A0A5U4G9P2"/>
<organism evidence="2">
    <name type="scientific">Salmonella enterica</name>
    <name type="common">Salmonella choleraesuis</name>
    <dbReference type="NCBI Taxonomy" id="28901"/>
    <lineage>
        <taxon>Bacteria</taxon>
        <taxon>Pseudomonadati</taxon>
        <taxon>Pseudomonadota</taxon>
        <taxon>Gammaproteobacteria</taxon>
        <taxon>Enterobacterales</taxon>
        <taxon>Enterobacteriaceae</taxon>
        <taxon>Salmonella</taxon>
    </lineage>
</organism>
<feature type="domain" description="DUF5405" evidence="1">
    <location>
        <begin position="22"/>
        <end position="92"/>
    </location>
</feature>
<dbReference type="Pfam" id="PF17399">
    <property type="entry name" value="DUF5405"/>
    <property type="match status" value="1"/>
</dbReference>
<evidence type="ECO:0000313" key="3">
    <source>
        <dbReference type="EMBL" id="EDG4186261.1"/>
    </source>
</evidence>
<proteinExistence type="predicted"/>
<reference evidence="2" key="1">
    <citation type="submission" date="2018-07" db="EMBL/GenBank/DDBJ databases">
        <authorList>
            <consortium name="GenomeTrakr network: Whole genome sequencing for foodborne pathogen traceback"/>
        </authorList>
    </citation>
    <scope>NUCLEOTIDE SEQUENCE</scope>
    <source>
        <strain evidence="2">FLUFL-1790</strain>
    </source>
</reference>
<reference evidence="3" key="2">
    <citation type="submission" date="2019-10" db="EMBL/GenBank/DDBJ databases">
        <authorList>
            <consortium name="PulseNet: The National Subtyping Network for Foodborne Disease Surveillance"/>
            <person name="Tarr C.L."/>
            <person name="Trees E."/>
            <person name="Katz L.S."/>
            <person name="Carleton-Romer H.A."/>
            <person name="Stroika S."/>
            <person name="Kucerova Z."/>
            <person name="Roache K.F."/>
            <person name="Sabol A.L."/>
            <person name="Besser J."/>
            <person name="Gerner-Smidt P."/>
        </authorList>
    </citation>
    <scope>NUCLEOTIDE SEQUENCE</scope>
    <source>
        <strain evidence="3">PNUSAS109324</strain>
    </source>
</reference>
<dbReference type="InterPro" id="IPR035404">
    <property type="entry name" value="DUF5405"/>
</dbReference>
<accession>A0A5U4G9P2</accession>
<sequence>MSYLIANNYRIDLAPEDAGSAEYSLYRRSYSNSEHSFSLAALYEDKALLVRDIISDEIFRQVLTRGVNSLSEICTITDDIVTECIDVFSALEGVKSKSCR</sequence>
<protein>
    <recommendedName>
        <fullName evidence="1">DUF5405 domain-containing protein</fullName>
    </recommendedName>
</protein>
<gene>
    <name evidence="2" type="ORF">AKH41_21875</name>
    <name evidence="3" type="ORF">GCR90_23865</name>
</gene>
<dbReference type="RefSeq" id="WP_139145405.1">
    <property type="nucleotide sequence ID" value="NZ_JBNVNX010000024.1"/>
</dbReference>
<dbReference type="EMBL" id="AAMECS010000026">
    <property type="protein sequence ID" value="EDG4186261.1"/>
    <property type="molecule type" value="Genomic_DNA"/>
</dbReference>
<evidence type="ECO:0000313" key="2">
    <source>
        <dbReference type="EMBL" id="EBP9133984.1"/>
    </source>
</evidence>
<name>A0A5U4G9P2_SALER</name>
<comment type="caution">
    <text evidence="2">The sequence shown here is derived from an EMBL/GenBank/DDBJ whole genome shotgun (WGS) entry which is preliminary data.</text>
</comment>